<feature type="domain" description="FAD/NAD(P)-binding" evidence="12">
    <location>
        <begin position="11"/>
        <end position="265"/>
    </location>
</feature>
<dbReference type="GO" id="GO:0004362">
    <property type="term" value="F:glutathione-disulfide reductase (NADPH) activity"/>
    <property type="evidence" value="ECO:0007669"/>
    <property type="project" value="UniProtKB-EC"/>
</dbReference>
<dbReference type="GO" id="GO:0005829">
    <property type="term" value="C:cytosol"/>
    <property type="evidence" value="ECO:0007669"/>
    <property type="project" value="TreeGrafter"/>
</dbReference>
<comment type="catalytic activity">
    <reaction evidence="8">
        <text>2 glutathione + NADP(+) = glutathione disulfide + NADPH + H(+)</text>
        <dbReference type="Rhea" id="RHEA:11740"/>
        <dbReference type="ChEBI" id="CHEBI:15378"/>
        <dbReference type="ChEBI" id="CHEBI:57783"/>
        <dbReference type="ChEBI" id="CHEBI:57925"/>
        <dbReference type="ChEBI" id="CHEBI:58297"/>
        <dbReference type="ChEBI" id="CHEBI:58349"/>
        <dbReference type="EC" id="1.8.1.7"/>
    </reaction>
</comment>
<keyword evidence="5 10" id="KW-0560">Oxidoreductase</keyword>
<dbReference type="PANTHER" id="PTHR42737">
    <property type="entry name" value="GLUTATHIONE REDUCTASE"/>
    <property type="match status" value="1"/>
</dbReference>
<keyword evidence="3 10" id="KW-0285">Flavoprotein</keyword>
<dbReference type="InterPro" id="IPR004099">
    <property type="entry name" value="Pyr_nucl-diS_OxRdtase_dimer"/>
</dbReference>
<dbReference type="InterPro" id="IPR036188">
    <property type="entry name" value="FAD/NAD-bd_sf"/>
</dbReference>
<dbReference type="Ensembl" id="ENSSTUT00000122197.1">
    <property type="protein sequence ID" value="ENSSTUP00000114177.1"/>
    <property type="gene ID" value="ENSSTUG00000050360.1"/>
</dbReference>
<dbReference type="Gene3D" id="3.30.390.30">
    <property type="match status" value="1"/>
</dbReference>
<comment type="similarity">
    <text evidence="2 10">Belongs to the class-I pyridine nucleotide-disulfide oxidoreductase family.</text>
</comment>
<evidence type="ECO:0000256" key="10">
    <source>
        <dbReference type="RuleBase" id="RU003691"/>
    </source>
</evidence>
<evidence type="ECO:0000256" key="4">
    <source>
        <dbReference type="ARBA" id="ARBA00022827"/>
    </source>
</evidence>
<evidence type="ECO:0000256" key="1">
    <source>
        <dbReference type="ARBA" id="ARBA00001974"/>
    </source>
</evidence>
<comment type="function">
    <text evidence="9">Catalyzes the reduction of glutathione disulfide (GSSG) to reduced glutathione (GSH). Constitutes the major mechanism to maintain a high GSH:GSSG ratio in the cytosol.</text>
</comment>
<gene>
    <name evidence="13" type="primary">TXNRD2</name>
</gene>
<feature type="domain" description="Pyridine nucleotide-disulphide oxidoreductase dimerisation" evidence="11">
    <location>
        <begin position="283"/>
        <end position="389"/>
    </location>
</feature>
<dbReference type="GO" id="GO:0034599">
    <property type="term" value="P:cellular response to oxidative stress"/>
    <property type="evidence" value="ECO:0007669"/>
    <property type="project" value="TreeGrafter"/>
</dbReference>
<reference evidence="13" key="1">
    <citation type="submission" date="2025-08" db="UniProtKB">
        <authorList>
            <consortium name="Ensembl"/>
        </authorList>
    </citation>
    <scope>IDENTIFICATION</scope>
</reference>
<comment type="cofactor">
    <cofactor evidence="1">
        <name>FAD</name>
        <dbReference type="ChEBI" id="CHEBI:57692"/>
    </cofactor>
</comment>
<dbReference type="GeneTree" id="ENSGT00940000158832"/>
<dbReference type="PRINTS" id="PR00368">
    <property type="entry name" value="FADPNR"/>
</dbReference>
<dbReference type="InterPro" id="IPR012999">
    <property type="entry name" value="Pyr_OxRdtase_I_AS"/>
</dbReference>
<dbReference type="Proteomes" id="UP000472277">
    <property type="component" value="Chromosome 9"/>
</dbReference>
<protein>
    <submittedName>
        <fullName evidence="13">Thioredoxin reductase 2</fullName>
    </submittedName>
</protein>
<dbReference type="InParanoid" id="A0A674F2Q0"/>
<evidence type="ECO:0000259" key="11">
    <source>
        <dbReference type="Pfam" id="PF02852"/>
    </source>
</evidence>
<evidence type="ECO:0000256" key="2">
    <source>
        <dbReference type="ARBA" id="ARBA00007532"/>
    </source>
</evidence>
<dbReference type="Pfam" id="PF02852">
    <property type="entry name" value="Pyr_redox_dim"/>
    <property type="match status" value="1"/>
</dbReference>
<dbReference type="GO" id="GO:0005739">
    <property type="term" value="C:mitochondrion"/>
    <property type="evidence" value="ECO:0007669"/>
    <property type="project" value="TreeGrafter"/>
</dbReference>
<keyword evidence="14" id="KW-1185">Reference proteome</keyword>
<name>A0A674F2Q0_SALTR</name>
<evidence type="ECO:0000259" key="12">
    <source>
        <dbReference type="Pfam" id="PF07992"/>
    </source>
</evidence>
<dbReference type="InterPro" id="IPR016156">
    <property type="entry name" value="FAD/NAD-linked_Rdtase_dimer_sf"/>
</dbReference>
<dbReference type="PRINTS" id="PR00411">
    <property type="entry name" value="PNDRDTASEI"/>
</dbReference>
<evidence type="ECO:0000313" key="14">
    <source>
        <dbReference type="Proteomes" id="UP000472277"/>
    </source>
</evidence>
<dbReference type="FunFam" id="3.50.50.60:FF:000671">
    <property type="entry name" value="Thioredoxin reductase 2, tandem duplicate 1"/>
    <property type="match status" value="1"/>
</dbReference>
<dbReference type="OMA" id="ENGSHDW"/>
<evidence type="ECO:0000256" key="8">
    <source>
        <dbReference type="ARBA" id="ARBA00049142"/>
    </source>
</evidence>
<accession>A0A674F2Q0</accession>
<sequence>IWFVTGKFDYDLVVIGGGSGVWLVPKKVWGIGGTCVTVGCIPKMLMQQAALLGTAVKDTQKYGWQIPRPISHNWYISLNHVKSLNWGHRVQLQDKNVKYLNNKGSLVDEHTIHGAIQHGITSDVIFWLKESPAKTLVVGASYVALECAGILTGIGLDTTFIVCSIPLRGFDQAYGTKFSRRNFTKRLDKLSSGALQDTFDSVLWAVGRAPETKTLNLEKVGVKLSKESGKIIVAADKSTSVPNIYAFGDISEGRPELTPTAVKAGKLLAHRLCVLSDRLCLKVATTVFTPLVYGCVGLSEEEAESRHPSRIPWKYSTPNPKPLTCMKPGSQMYLFKRDGDQRILGLHFTGSNAGEVTQGFAMGFQCGATLTHLTETVGIHPTCAEELTKVNVSKRSGLDATVTGC</sequence>
<dbReference type="InterPro" id="IPR023753">
    <property type="entry name" value="FAD/NAD-binding_dom"/>
</dbReference>
<keyword evidence="6" id="KW-1015">Disulfide bond</keyword>
<evidence type="ECO:0000256" key="5">
    <source>
        <dbReference type="ARBA" id="ARBA00023002"/>
    </source>
</evidence>
<organism evidence="13 14">
    <name type="scientific">Salmo trutta</name>
    <name type="common">Brown trout</name>
    <dbReference type="NCBI Taxonomy" id="8032"/>
    <lineage>
        <taxon>Eukaryota</taxon>
        <taxon>Metazoa</taxon>
        <taxon>Chordata</taxon>
        <taxon>Craniata</taxon>
        <taxon>Vertebrata</taxon>
        <taxon>Euteleostomi</taxon>
        <taxon>Actinopterygii</taxon>
        <taxon>Neopterygii</taxon>
        <taxon>Teleostei</taxon>
        <taxon>Protacanthopterygii</taxon>
        <taxon>Salmoniformes</taxon>
        <taxon>Salmonidae</taxon>
        <taxon>Salmoninae</taxon>
        <taxon>Salmo</taxon>
    </lineage>
</organism>
<evidence type="ECO:0000256" key="9">
    <source>
        <dbReference type="ARBA" id="ARBA00056905"/>
    </source>
</evidence>
<dbReference type="AlphaFoldDB" id="A0A674F2Q0"/>
<proteinExistence type="inferred from homology"/>
<dbReference type="Pfam" id="PF07992">
    <property type="entry name" value="Pyr_redox_2"/>
    <property type="match status" value="1"/>
</dbReference>
<keyword evidence="7 10" id="KW-0676">Redox-active center</keyword>
<dbReference type="SUPFAM" id="SSF51905">
    <property type="entry name" value="FAD/NAD(P)-binding domain"/>
    <property type="match status" value="2"/>
</dbReference>
<dbReference type="PANTHER" id="PTHR42737:SF7">
    <property type="entry name" value="THIOREDOXIN-DISULFIDE REDUCTASE"/>
    <property type="match status" value="1"/>
</dbReference>
<dbReference type="GO" id="GO:0006749">
    <property type="term" value="P:glutathione metabolic process"/>
    <property type="evidence" value="ECO:0007669"/>
    <property type="project" value="TreeGrafter"/>
</dbReference>
<dbReference type="InterPro" id="IPR046952">
    <property type="entry name" value="GSHR/TRXR-like"/>
</dbReference>
<dbReference type="GO" id="GO:0045454">
    <property type="term" value="P:cell redox homeostasis"/>
    <property type="evidence" value="ECO:0007669"/>
    <property type="project" value="InterPro"/>
</dbReference>
<evidence type="ECO:0000256" key="3">
    <source>
        <dbReference type="ARBA" id="ARBA00022630"/>
    </source>
</evidence>
<evidence type="ECO:0000256" key="7">
    <source>
        <dbReference type="ARBA" id="ARBA00023284"/>
    </source>
</evidence>
<evidence type="ECO:0000256" key="6">
    <source>
        <dbReference type="ARBA" id="ARBA00023157"/>
    </source>
</evidence>
<dbReference type="PROSITE" id="PS00076">
    <property type="entry name" value="PYRIDINE_REDOX_1"/>
    <property type="match status" value="1"/>
</dbReference>
<dbReference type="SUPFAM" id="SSF55424">
    <property type="entry name" value="FAD/NAD-linked reductases, dimerisation (C-terminal) domain"/>
    <property type="match status" value="1"/>
</dbReference>
<dbReference type="Gene3D" id="3.50.50.60">
    <property type="entry name" value="FAD/NAD(P)-binding domain"/>
    <property type="match status" value="4"/>
</dbReference>
<evidence type="ECO:0000313" key="13">
    <source>
        <dbReference type="Ensembl" id="ENSSTUP00000114177.1"/>
    </source>
</evidence>
<dbReference type="GO" id="GO:0050660">
    <property type="term" value="F:flavin adenine dinucleotide binding"/>
    <property type="evidence" value="ECO:0007669"/>
    <property type="project" value="InterPro"/>
</dbReference>
<keyword evidence="4 10" id="KW-0274">FAD</keyword>
<reference evidence="13" key="2">
    <citation type="submission" date="2025-09" db="UniProtKB">
        <authorList>
            <consortium name="Ensembl"/>
        </authorList>
    </citation>
    <scope>IDENTIFICATION</scope>
</reference>